<name>A0A5J4X7L7_9EUKA</name>
<evidence type="ECO:0000313" key="2">
    <source>
        <dbReference type="Proteomes" id="UP000324800"/>
    </source>
</evidence>
<sequence length="192" mass="23032">MHSSRRSTIAGFIVSDSFSVARHLYIYPTLRERNEDEVKNENLKNTGNMKEMQNKVIWEQIDGKYEYFRYEEENEEKEDKKHNKEYNRYKDQQSYTYTNYQSIYKRQLIGEILLCEGAESERQTIRELVVNTLLMPSVLIMKHNYSQKIEKIRIKSKYTMNKEKKLNLDVKTSLEGVQFISAEEYVLLRLDS</sequence>
<gene>
    <name evidence="1" type="ORF">EZS28_001274</name>
</gene>
<protein>
    <submittedName>
        <fullName evidence="1">Uncharacterized protein</fullName>
    </submittedName>
</protein>
<dbReference type="Proteomes" id="UP000324800">
    <property type="component" value="Unassembled WGS sequence"/>
</dbReference>
<dbReference type="EMBL" id="SNRW01000128">
    <property type="protein sequence ID" value="KAA6403197.1"/>
    <property type="molecule type" value="Genomic_DNA"/>
</dbReference>
<dbReference type="AlphaFoldDB" id="A0A5J4X7L7"/>
<comment type="caution">
    <text evidence="1">The sequence shown here is derived from an EMBL/GenBank/DDBJ whole genome shotgun (WGS) entry which is preliminary data.</text>
</comment>
<organism evidence="1 2">
    <name type="scientific">Streblomastix strix</name>
    <dbReference type="NCBI Taxonomy" id="222440"/>
    <lineage>
        <taxon>Eukaryota</taxon>
        <taxon>Metamonada</taxon>
        <taxon>Preaxostyla</taxon>
        <taxon>Oxymonadida</taxon>
        <taxon>Streblomastigidae</taxon>
        <taxon>Streblomastix</taxon>
    </lineage>
</organism>
<evidence type="ECO:0000313" key="1">
    <source>
        <dbReference type="EMBL" id="KAA6403197.1"/>
    </source>
</evidence>
<accession>A0A5J4X7L7</accession>
<reference evidence="1 2" key="1">
    <citation type="submission" date="2019-03" db="EMBL/GenBank/DDBJ databases">
        <title>Single cell metagenomics reveals metabolic interactions within the superorganism composed of flagellate Streblomastix strix and complex community of Bacteroidetes bacteria on its surface.</title>
        <authorList>
            <person name="Treitli S.C."/>
            <person name="Kolisko M."/>
            <person name="Husnik F."/>
            <person name="Keeling P."/>
            <person name="Hampl V."/>
        </authorList>
    </citation>
    <scope>NUCLEOTIDE SEQUENCE [LARGE SCALE GENOMIC DNA]</scope>
    <source>
        <strain evidence="1">ST1C</strain>
    </source>
</reference>
<proteinExistence type="predicted"/>